<evidence type="ECO:0000256" key="1">
    <source>
        <dbReference type="ARBA" id="ARBA00004141"/>
    </source>
</evidence>
<dbReference type="GO" id="GO:0031460">
    <property type="term" value="P:glycine betaine transport"/>
    <property type="evidence" value="ECO:0007669"/>
    <property type="project" value="TreeGrafter"/>
</dbReference>
<evidence type="ECO:0000313" key="8">
    <source>
        <dbReference type="EMBL" id="PPK93438.1"/>
    </source>
</evidence>
<dbReference type="GO" id="GO:0005886">
    <property type="term" value="C:plasma membrane"/>
    <property type="evidence" value="ECO:0007669"/>
    <property type="project" value="UniProtKB-SubCell"/>
</dbReference>
<proteinExistence type="inferred from homology"/>
<dbReference type="InterPro" id="IPR051204">
    <property type="entry name" value="ABC_transp_perm/SBD"/>
</dbReference>
<dbReference type="PANTHER" id="PTHR30177:SF33">
    <property type="entry name" value="POSSIBLE OSMOPROTECTANT (GLYCINE BETAINE_CARNITINE_CHOLINE_L-PROLINE) TRANSPORT INTEGRAL MEMBRANE PROTEIN ABC TRANSPORTER PROZ"/>
    <property type="match status" value="1"/>
</dbReference>
<feature type="transmembrane region" description="Helical" evidence="6">
    <location>
        <begin position="140"/>
        <end position="161"/>
    </location>
</feature>
<sequence>MSASQGWVGLVGDYLLDPRSWTEPGGLGERLVEHVWLSGLSVALAVLLTVPVALLLGHAGRGGGLAVVLGNLGRAVPVLALIALLFLLPAPLGPRDASVVVALTLFAVPPLLTNTYVGVRQVDRGVVEAARGMGMSAAQVLLRVELPLALPLVLTGLRLAALQTVATASVAGMVAGPGLGRIVTEGFTTDAPSRYVGAALVIAALALAVEGLLVLLQRAADRVGRARRRGPGGGAADDGEDLQDAGVASLGFTTS</sequence>
<evidence type="ECO:0000259" key="7">
    <source>
        <dbReference type="PROSITE" id="PS50928"/>
    </source>
</evidence>
<dbReference type="SUPFAM" id="SSF161098">
    <property type="entry name" value="MetI-like"/>
    <property type="match status" value="1"/>
</dbReference>
<feature type="domain" description="ABC transmembrane type-1" evidence="7">
    <location>
        <begin position="31"/>
        <end position="213"/>
    </location>
</feature>
<protein>
    <submittedName>
        <fullName evidence="8">Osmoprotectant transport system permease protein</fullName>
    </submittedName>
</protein>
<evidence type="ECO:0000256" key="3">
    <source>
        <dbReference type="ARBA" id="ARBA00022692"/>
    </source>
</evidence>
<keyword evidence="2 6" id="KW-0813">Transport</keyword>
<reference evidence="8 9" key="1">
    <citation type="submission" date="2018-02" db="EMBL/GenBank/DDBJ databases">
        <title>Genomic Encyclopedia of Archaeal and Bacterial Type Strains, Phase II (KMG-II): from individual species to whole genera.</title>
        <authorList>
            <person name="Goeker M."/>
        </authorList>
    </citation>
    <scope>NUCLEOTIDE SEQUENCE [LARGE SCALE GENOMIC DNA]</scope>
    <source>
        <strain evidence="8 9">DSM 22857</strain>
    </source>
</reference>
<comment type="caution">
    <text evidence="8">The sequence shown here is derived from an EMBL/GenBank/DDBJ whole genome shotgun (WGS) entry which is preliminary data.</text>
</comment>
<dbReference type="RefSeq" id="WP_211291133.1">
    <property type="nucleotide sequence ID" value="NZ_PTJD01000010.1"/>
</dbReference>
<evidence type="ECO:0000313" key="9">
    <source>
        <dbReference type="Proteomes" id="UP000239485"/>
    </source>
</evidence>
<dbReference type="EMBL" id="PTJD01000010">
    <property type="protein sequence ID" value="PPK93438.1"/>
    <property type="molecule type" value="Genomic_DNA"/>
</dbReference>
<feature type="transmembrane region" description="Helical" evidence="6">
    <location>
        <begin position="195"/>
        <end position="216"/>
    </location>
</feature>
<evidence type="ECO:0000256" key="2">
    <source>
        <dbReference type="ARBA" id="ARBA00022448"/>
    </source>
</evidence>
<dbReference type="InterPro" id="IPR000515">
    <property type="entry name" value="MetI-like"/>
</dbReference>
<keyword evidence="3 6" id="KW-0812">Transmembrane</keyword>
<dbReference type="Gene3D" id="1.10.3720.10">
    <property type="entry name" value="MetI-like"/>
    <property type="match status" value="1"/>
</dbReference>
<comment type="subcellular location">
    <subcellularLocation>
        <location evidence="6">Cell membrane</location>
        <topology evidence="6">Multi-pass membrane protein</topology>
    </subcellularLocation>
    <subcellularLocation>
        <location evidence="1">Membrane</location>
        <topology evidence="1">Multi-pass membrane protein</topology>
    </subcellularLocation>
</comment>
<dbReference type="GO" id="GO:0055085">
    <property type="term" value="P:transmembrane transport"/>
    <property type="evidence" value="ECO:0007669"/>
    <property type="project" value="InterPro"/>
</dbReference>
<gene>
    <name evidence="8" type="ORF">CLV92_11066</name>
</gene>
<organism evidence="8 9">
    <name type="scientific">Kineococcus xinjiangensis</name>
    <dbReference type="NCBI Taxonomy" id="512762"/>
    <lineage>
        <taxon>Bacteria</taxon>
        <taxon>Bacillati</taxon>
        <taxon>Actinomycetota</taxon>
        <taxon>Actinomycetes</taxon>
        <taxon>Kineosporiales</taxon>
        <taxon>Kineosporiaceae</taxon>
        <taxon>Kineococcus</taxon>
    </lineage>
</organism>
<dbReference type="PROSITE" id="PS50928">
    <property type="entry name" value="ABC_TM1"/>
    <property type="match status" value="1"/>
</dbReference>
<feature type="transmembrane region" description="Helical" evidence="6">
    <location>
        <begin position="99"/>
        <end position="119"/>
    </location>
</feature>
<dbReference type="Pfam" id="PF00528">
    <property type="entry name" value="BPD_transp_1"/>
    <property type="match status" value="1"/>
</dbReference>
<dbReference type="CDD" id="cd06261">
    <property type="entry name" value="TM_PBP2"/>
    <property type="match status" value="1"/>
</dbReference>
<comment type="similarity">
    <text evidence="6">Belongs to the binding-protein-dependent transport system permease family.</text>
</comment>
<dbReference type="Proteomes" id="UP000239485">
    <property type="component" value="Unassembled WGS sequence"/>
</dbReference>
<keyword evidence="4 6" id="KW-1133">Transmembrane helix</keyword>
<evidence type="ECO:0000256" key="6">
    <source>
        <dbReference type="RuleBase" id="RU363032"/>
    </source>
</evidence>
<dbReference type="PANTHER" id="PTHR30177">
    <property type="entry name" value="GLYCINE BETAINE/L-PROLINE TRANSPORT SYSTEM PERMEASE PROTEIN PROW"/>
    <property type="match status" value="1"/>
</dbReference>
<name>A0A2S6IGU6_9ACTN</name>
<accession>A0A2S6IGU6</accession>
<feature type="transmembrane region" description="Helical" evidence="6">
    <location>
        <begin position="35"/>
        <end position="57"/>
    </location>
</feature>
<feature type="transmembrane region" description="Helical" evidence="6">
    <location>
        <begin position="64"/>
        <end position="87"/>
    </location>
</feature>
<dbReference type="InterPro" id="IPR035906">
    <property type="entry name" value="MetI-like_sf"/>
</dbReference>
<evidence type="ECO:0000256" key="4">
    <source>
        <dbReference type="ARBA" id="ARBA00022989"/>
    </source>
</evidence>
<evidence type="ECO:0000256" key="5">
    <source>
        <dbReference type="ARBA" id="ARBA00023136"/>
    </source>
</evidence>
<keyword evidence="9" id="KW-1185">Reference proteome</keyword>
<dbReference type="AlphaFoldDB" id="A0A2S6IGU6"/>
<keyword evidence="5 6" id="KW-0472">Membrane</keyword>